<dbReference type="AlphaFoldDB" id="A0A5A9NXK8"/>
<name>A0A5A9NXK8_9TELE</name>
<dbReference type="PANTHER" id="PTHR11505">
    <property type="entry name" value="L1 TRANSPOSABLE ELEMENT-RELATED"/>
    <property type="match status" value="1"/>
</dbReference>
<evidence type="ECO:0000313" key="3">
    <source>
        <dbReference type="Proteomes" id="UP000324632"/>
    </source>
</evidence>
<evidence type="ECO:0008006" key="4">
    <source>
        <dbReference type="Google" id="ProtNLM"/>
    </source>
</evidence>
<accession>A0A5A9NXK8</accession>
<dbReference type="EMBL" id="SOYY01000013">
    <property type="protein sequence ID" value="KAA0713087.1"/>
    <property type="molecule type" value="Genomic_DNA"/>
</dbReference>
<organism evidence="2 3">
    <name type="scientific">Triplophysa tibetana</name>
    <dbReference type="NCBI Taxonomy" id="1572043"/>
    <lineage>
        <taxon>Eukaryota</taxon>
        <taxon>Metazoa</taxon>
        <taxon>Chordata</taxon>
        <taxon>Craniata</taxon>
        <taxon>Vertebrata</taxon>
        <taxon>Euteleostomi</taxon>
        <taxon>Actinopterygii</taxon>
        <taxon>Neopterygii</taxon>
        <taxon>Teleostei</taxon>
        <taxon>Ostariophysi</taxon>
        <taxon>Cypriniformes</taxon>
        <taxon>Nemacheilidae</taxon>
        <taxon>Triplophysa</taxon>
    </lineage>
</organism>
<keyword evidence="3" id="KW-1185">Reference proteome</keyword>
<feature type="region of interest" description="Disordered" evidence="1">
    <location>
        <begin position="1"/>
        <end position="24"/>
    </location>
</feature>
<dbReference type="InterPro" id="IPR004244">
    <property type="entry name" value="Transposase_22"/>
</dbReference>
<proteinExistence type="predicted"/>
<sequence length="194" mass="22237">MLTRHKKPEKADMEDESVMKNSEEQSANANLISVKAVAPTNLDIMEAITNLSGSFDKKLEAISTTLLEVNVSLASMSNRVAQTEEATKAHEIRIESLERILHHYQVKEHILRLARSKPLEYDGRKIHVFPDLAADVLKQRQKFDNIRKKCREHEVRCGFRFPSKFMVTVSGKETRVFESPESVEVYLRGAVENW</sequence>
<dbReference type="Gene3D" id="3.30.250.20">
    <property type="entry name" value="L1 transposable element, C-terminal domain"/>
    <property type="match status" value="1"/>
</dbReference>
<reference evidence="2 3" key="1">
    <citation type="journal article" date="2019" name="Mol. Ecol. Resour.">
        <title>Chromosome-level genome assembly of Triplophysa tibetana, a fish adapted to the harsh high-altitude environment of the Tibetan Plateau.</title>
        <authorList>
            <person name="Yang X."/>
            <person name="Liu H."/>
            <person name="Ma Z."/>
            <person name="Zou Y."/>
            <person name="Zou M."/>
            <person name="Mao Y."/>
            <person name="Li X."/>
            <person name="Wang H."/>
            <person name="Chen T."/>
            <person name="Wang W."/>
            <person name="Yang R."/>
        </authorList>
    </citation>
    <scope>NUCLEOTIDE SEQUENCE [LARGE SCALE GENOMIC DNA]</scope>
    <source>
        <strain evidence="2">TTIB1903HZAU</strain>
        <tissue evidence="2">Muscle</tissue>
    </source>
</reference>
<comment type="caution">
    <text evidence="2">The sequence shown here is derived from an EMBL/GenBank/DDBJ whole genome shotgun (WGS) entry which is preliminary data.</text>
</comment>
<evidence type="ECO:0000256" key="1">
    <source>
        <dbReference type="SAM" id="MobiDB-lite"/>
    </source>
</evidence>
<evidence type="ECO:0000313" key="2">
    <source>
        <dbReference type="EMBL" id="KAA0713087.1"/>
    </source>
</evidence>
<dbReference type="Proteomes" id="UP000324632">
    <property type="component" value="Chromosome 13"/>
</dbReference>
<dbReference type="InterPro" id="IPR042566">
    <property type="entry name" value="L1_C"/>
</dbReference>
<gene>
    <name evidence="2" type="ORF">E1301_Tti020149</name>
</gene>
<protein>
    <recommendedName>
        <fullName evidence="4">LINE-1 type transposase domain-containing protein 1 ES cell-associated protein 11</fullName>
    </recommendedName>
</protein>